<dbReference type="PANTHER" id="PTHR31884">
    <property type="entry name" value="POLYGALACTURONASE"/>
    <property type="match status" value="1"/>
</dbReference>
<keyword evidence="9" id="KW-0325">Glycoprotein</keyword>
<evidence type="ECO:0000313" key="16">
    <source>
        <dbReference type="Proteomes" id="UP000625711"/>
    </source>
</evidence>
<evidence type="ECO:0000256" key="1">
    <source>
        <dbReference type="ARBA" id="ARBA00004613"/>
    </source>
</evidence>
<keyword evidence="11" id="KW-0961">Cell wall biogenesis/degradation</keyword>
<comment type="caution">
    <text evidence="15">The sequence shown here is derived from an EMBL/GenBank/DDBJ whole genome shotgun (WGS) entry which is preliminary data.</text>
</comment>
<feature type="signal peptide" evidence="14">
    <location>
        <begin position="1"/>
        <end position="16"/>
    </location>
</feature>
<accession>A0A834IJH2</accession>
<dbReference type="GO" id="GO:0071555">
    <property type="term" value="P:cell wall organization"/>
    <property type="evidence" value="ECO:0007669"/>
    <property type="project" value="UniProtKB-KW"/>
</dbReference>
<reference evidence="15" key="1">
    <citation type="submission" date="2020-08" db="EMBL/GenBank/DDBJ databases">
        <title>Genome sequencing and assembly of the red palm weevil Rhynchophorus ferrugineus.</title>
        <authorList>
            <person name="Dias G.B."/>
            <person name="Bergman C.M."/>
            <person name="Manee M."/>
        </authorList>
    </citation>
    <scope>NUCLEOTIDE SEQUENCE</scope>
    <source>
        <strain evidence="15">AA-2017</strain>
        <tissue evidence="15">Whole larva</tissue>
    </source>
</reference>
<gene>
    <name evidence="15" type="ORF">GWI33_006236</name>
</gene>
<keyword evidence="6" id="KW-0677">Repeat</keyword>
<keyword evidence="5 14" id="KW-0732">Signal</keyword>
<keyword evidence="10 13" id="KW-0326">Glycosidase</keyword>
<protein>
    <recommendedName>
        <fullName evidence="3">endo-polygalacturonase</fullName>
        <ecNumber evidence="3">3.2.1.15</ecNumber>
    </recommendedName>
</protein>
<name>A0A834IJH2_RHYFE</name>
<evidence type="ECO:0000256" key="11">
    <source>
        <dbReference type="ARBA" id="ARBA00023316"/>
    </source>
</evidence>
<dbReference type="AlphaFoldDB" id="A0A834IJH2"/>
<evidence type="ECO:0000256" key="10">
    <source>
        <dbReference type="ARBA" id="ARBA00023295"/>
    </source>
</evidence>
<keyword evidence="4" id="KW-0964">Secreted</keyword>
<dbReference type="Pfam" id="PF00295">
    <property type="entry name" value="Glyco_hydro_28"/>
    <property type="match status" value="1"/>
</dbReference>
<comment type="catalytic activity">
    <reaction evidence="12">
        <text>(1,4-alpha-D-galacturonosyl)n+m + H2O = (1,4-alpha-D-galacturonosyl)n + (1,4-alpha-D-galacturonosyl)m.</text>
        <dbReference type="EC" id="3.2.1.15"/>
    </reaction>
</comment>
<evidence type="ECO:0000256" key="6">
    <source>
        <dbReference type="ARBA" id="ARBA00022737"/>
    </source>
</evidence>
<keyword evidence="7 13" id="KW-0378">Hydrolase</keyword>
<evidence type="ECO:0000256" key="7">
    <source>
        <dbReference type="ARBA" id="ARBA00022801"/>
    </source>
</evidence>
<evidence type="ECO:0000313" key="15">
    <source>
        <dbReference type="EMBL" id="KAF7280327.1"/>
    </source>
</evidence>
<comment type="similarity">
    <text evidence="2 13">Belongs to the glycosyl hydrolase 28 family.</text>
</comment>
<dbReference type="EMBL" id="JAACXV010000309">
    <property type="protein sequence ID" value="KAF7280327.1"/>
    <property type="molecule type" value="Genomic_DNA"/>
</dbReference>
<feature type="chain" id="PRO_5032406290" description="endo-polygalacturonase" evidence="14">
    <location>
        <begin position="17"/>
        <end position="369"/>
    </location>
</feature>
<dbReference type="SMART" id="SM00710">
    <property type="entry name" value="PbH1"/>
    <property type="match status" value="4"/>
</dbReference>
<dbReference type="InterPro" id="IPR011050">
    <property type="entry name" value="Pectin_lyase_fold/virulence"/>
</dbReference>
<dbReference type="Proteomes" id="UP000625711">
    <property type="component" value="Unassembled WGS sequence"/>
</dbReference>
<dbReference type="EC" id="3.2.1.15" evidence="3"/>
<evidence type="ECO:0000256" key="4">
    <source>
        <dbReference type="ARBA" id="ARBA00022525"/>
    </source>
</evidence>
<evidence type="ECO:0000256" key="13">
    <source>
        <dbReference type="RuleBase" id="RU361169"/>
    </source>
</evidence>
<evidence type="ECO:0000256" key="14">
    <source>
        <dbReference type="SAM" id="SignalP"/>
    </source>
</evidence>
<evidence type="ECO:0000256" key="12">
    <source>
        <dbReference type="ARBA" id="ARBA00034074"/>
    </source>
</evidence>
<dbReference type="InterPro" id="IPR012334">
    <property type="entry name" value="Pectin_lyas_fold"/>
</dbReference>
<sequence length="369" mass="40315">MSIVLLLILCLGHALASDSCVVTEYDDVETATASCQDLIINNLQVPAGVTLELSLRDGATLTFVGNTTFGFENWSGPLMKVAGDDITIRGEPGHVLNGLGELYWDGLGSWGTLKPRFMWIEVSNAVFRDIHIYHAPMHAIHLTNSTNVVFTDFLIDNADGAIGVAPYNHEGHNTDGFGVELSHNITIKNSKIYNQDDCVALNSGSNILVSNLLCHGSHGLSLSVGFSNDSFETNTLTDVVIEDSIIIDAMDGIHIKTHIDAGEGIIRNVTYRNIFMIGSYEKGIAIEQNYTNTLSPGNGAEPRNNIPIQDLVFDNIRGTVLNTSVPYYIVCAKDGCLNWKWSDINVYGLLDSACVNYHPDVIDCVDYDR</sequence>
<organism evidence="15 16">
    <name type="scientific">Rhynchophorus ferrugineus</name>
    <name type="common">Red palm weevil</name>
    <name type="synonym">Curculio ferrugineus</name>
    <dbReference type="NCBI Taxonomy" id="354439"/>
    <lineage>
        <taxon>Eukaryota</taxon>
        <taxon>Metazoa</taxon>
        <taxon>Ecdysozoa</taxon>
        <taxon>Arthropoda</taxon>
        <taxon>Hexapoda</taxon>
        <taxon>Insecta</taxon>
        <taxon>Pterygota</taxon>
        <taxon>Neoptera</taxon>
        <taxon>Endopterygota</taxon>
        <taxon>Coleoptera</taxon>
        <taxon>Polyphaga</taxon>
        <taxon>Cucujiformia</taxon>
        <taxon>Curculionidae</taxon>
        <taxon>Dryophthorinae</taxon>
        <taxon>Rhynchophorus</taxon>
    </lineage>
</organism>
<dbReference type="Gene3D" id="2.160.20.10">
    <property type="entry name" value="Single-stranded right-handed beta-helix, Pectin lyase-like"/>
    <property type="match status" value="1"/>
</dbReference>
<dbReference type="PANTHER" id="PTHR31884:SF9">
    <property type="entry name" value="ENDOPOLYGALACTURONASE D-RELATED"/>
    <property type="match status" value="1"/>
</dbReference>
<dbReference type="InterPro" id="IPR000743">
    <property type="entry name" value="Glyco_hydro_28"/>
</dbReference>
<comment type="subcellular location">
    <subcellularLocation>
        <location evidence="1">Secreted</location>
    </subcellularLocation>
</comment>
<evidence type="ECO:0000256" key="2">
    <source>
        <dbReference type="ARBA" id="ARBA00008834"/>
    </source>
</evidence>
<dbReference type="GO" id="GO:0045490">
    <property type="term" value="P:pectin catabolic process"/>
    <property type="evidence" value="ECO:0007669"/>
    <property type="project" value="TreeGrafter"/>
</dbReference>
<dbReference type="InterPro" id="IPR006626">
    <property type="entry name" value="PbH1"/>
</dbReference>
<evidence type="ECO:0000256" key="5">
    <source>
        <dbReference type="ARBA" id="ARBA00022729"/>
    </source>
</evidence>
<dbReference type="InterPro" id="IPR050434">
    <property type="entry name" value="Glycosyl_hydrlase_28"/>
</dbReference>
<evidence type="ECO:0000256" key="3">
    <source>
        <dbReference type="ARBA" id="ARBA00012736"/>
    </source>
</evidence>
<keyword evidence="8" id="KW-1015">Disulfide bond</keyword>
<evidence type="ECO:0000256" key="9">
    <source>
        <dbReference type="ARBA" id="ARBA00023180"/>
    </source>
</evidence>
<keyword evidence="16" id="KW-1185">Reference proteome</keyword>
<dbReference type="SUPFAM" id="SSF51126">
    <property type="entry name" value="Pectin lyase-like"/>
    <property type="match status" value="1"/>
</dbReference>
<dbReference type="OrthoDB" id="187139at2759"/>
<dbReference type="GO" id="GO:0004650">
    <property type="term" value="F:polygalacturonase activity"/>
    <property type="evidence" value="ECO:0007669"/>
    <property type="project" value="UniProtKB-EC"/>
</dbReference>
<dbReference type="GO" id="GO:0005576">
    <property type="term" value="C:extracellular region"/>
    <property type="evidence" value="ECO:0007669"/>
    <property type="project" value="UniProtKB-SubCell"/>
</dbReference>
<proteinExistence type="inferred from homology"/>
<evidence type="ECO:0000256" key="8">
    <source>
        <dbReference type="ARBA" id="ARBA00023157"/>
    </source>
</evidence>